<dbReference type="PANTHER" id="PTHR37984">
    <property type="entry name" value="PROTEIN CBG26694"/>
    <property type="match status" value="1"/>
</dbReference>
<evidence type="ECO:0000259" key="1">
    <source>
        <dbReference type="Pfam" id="PF22938"/>
    </source>
</evidence>
<dbReference type="InterPro" id="IPR054465">
    <property type="entry name" value="Integrase_p58-like_C"/>
</dbReference>
<dbReference type="PANTHER" id="PTHR37984:SF15">
    <property type="entry name" value="INTEGRASE CATALYTIC DOMAIN-CONTAINING PROTEIN"/>
    <property type="match status" value="1"/>
</dbReference>
<dbReference type="VEuPathDB" id="VectorBase:BGLAX_028394"/>
<dbReference type="AlphaFoldDB" id="A0A2C9LGT8"/>
<evidence type="ECO:0000313" key="2">
    <source>
        <dbReference type="EnsemblMetazoa" id="BGLB031038-PA"/>
    </source>
</evidence>
<dbReference type="InterPro" id="IPR050951">
    <property type="entry name" value="Retrovirus_Pol_polyprotein"/>
</dbReference>
<gene>
    <name evidence="2" type="primary">106064739</name>
</gene>
<dbReference type="GO" id="GO:0003676">
    <property type="term" value="F:nucleic acid binding"/>
    <property type="evidence" value="ECO:0007669"/>
    <property type="project" value="InterPro"/>
</dbReference>
<reference evidence="2" key="1">
    <citation type="submission" date="2020-05" db="UniProtKB">
        <authorList>
            <consortium name="EnsemblMetazoa"/>
        </authorList>
    </citation>
    <scope>IDENTIFICATION</scope>
    <source>
        <strain evidence="2">BB02</strain>
    </source>
</reference>
<feature type="domain" description="Integrase p58-like C-terminal" evidence="1">
    <location>
        <begin position="128"/>
        <end position="159"/>
    </location>
</feature>
<dbReference type="VEuPathDB" id="VectorBase:BGLB031038"/>
<protein>
    <recommendedName>
        <fullName evidence="1">Integrase p58-like C-terminal domain-containing protein</fullName>
    </recommendedName>
</protein>
<evidence type="ECO:0000313" key="3">
    <source>
        <dbReference type="Proteomes" id="UP000076420"/>
    </source>
</evidence>
<dbReference type="InterPro" id="IPR036397">
    <property type="entry name" value="RNaseH_sf"/>
</dbReference>
<dbReference type="EnsemblMetazoa" id="BGLB031038-RA">
    <property type="protein sequence ID" value="BGLB031038-PA"/>
    <property type="gene ID" value="BGLB031038"/>
</dbReference>
<dbReference type="Pfam" id="PF22938">
    <property type="entry name" value="Integrase_p58_C"/>
    <property type="match status" value="1"/>
</dbReference>
<sequence length="177" mass="20967">MTVEQQNDWDDYIPLFLMSYRGAIHATTGYTPAKLLFGRELRLPANLLFGLPGEKQTTASEYVTELRGRLERVHTLARSRIKDSSDLMKTRYDRRANSTGFVEHDLVWLYNTKRRKGRSPKLQKNWEGPYRIVKRINDVVYRIQRGPRTKCKVVHVDRLYRYCREERGTESVRDEQT</sequence>
<organism evidence="2 3">
    <name type="scientific">Biomphalaria glabrata</name>
    <name type="common">Bloodfluke planorb</name>
    <name type="synonym">Freshwater snail</name>
    <dbReference type="NCBI Taxonomy" id="6526"/>
    <lineage>
        <taxon>Eukaryota</taxon>
        <taxon>Metazoa</taxon>
        <taxon>Spiralia</taxon>
        <taxon>Lophotrochozoa</taxon>
        <taxon>Mollusca</taxon>
        <taxon>Gastropoda</taxon>
        <taxon>Heterobranchia</taxon>
        <taxon>Euthyneura</taxon>
        <taxon>Panpulmonata</taxon>
        <taxon>Hygrophila</taxon>
        <taxon>Lymnaeoidea</taxon>
        <taxon>Planorbidae</taxon>
        <taxon>Biomphalaria</taxon>
    </lineage>
</organism>
<accession>A0A2C9LGT8</accession>
<dbReference type="STRING" id="6526.A0A2C9LGT8"/>
<name>A0A2C9LGT8_BIOGL</name>
<dbReference type="Gene3D" id="3.30.420.10">
    <property type="entry name" value="Ribonuclease H-like superfamily/Ribonuclease H"/>
    <property type="match status" value="1"/>
</dbReference>
<dbReference type="Proteomes" id="UP000076420">
    <property type="component" value="Unassembled WGS sequence"/>
</dbReference>
<proteinExistence type="predicted"/>
<dbReference type="KEGG" id="bgt:106064739"/>